<dbReference type="GO" id="GO:0030170">
    <property type="term" value="F:pyridoxal phosphate binding"/>
    <property type="evidence" value="ECO:0007669"/>
    <property type="project" value="InterPro"/>
</dbReference>
<dbReference type="AlphaFoldDB" id="A0A4Y9YKT2"/>
<comment type="caution">
    <text evidence="7">The sequence shown here is derived from an EMBL/GenBank/DDBJ whole genome shotgun (WGS) entry which is preliminary data.</text>
</comment>
<dbReference type="NCBIfam" id="NF005732">
    <property type="entry name" value="PRK07550.1"/>
    <property type="match status" value="1"/>
</dbReference>
<evidence type="ECO:0000256" key="4">
    <source>
        <dbReference type="ARBA" id="ARBA00022679"/>
    </source>
</evidence>
<dbReference type="EMBL" id="SEOQ01000465">
    <property type="protein sequence ID" value="TFY62408.1"/>
    <property type="molecule type" value="Genomic_DNA"/>
</dbReference>
<name>A0A4Y9YKT2_9AGAM</name>
<dbReference type="GO" id="GO:0008483">
    <property type="term" value="F:transaminase activity"/>
    <property type="evidence" value="ECO:0007669"/>
    <property type="project" value="UniProtKB-KW"/>
</dbReference>
<dbReference type="InterPro" id="IPR050596">
    <property type="entry name" value="AspAT/PAT-like"/>
</dbReference>
<evidence type="ECO:0000313" key="8">
    <source>
        <dbReference type="Proteomes" id="UP000298327"/>
    </source>
</evidence>
<accession>A0A4Y9YKT2</accession>
<dbReference type="OrthoDB" id="7042322at2759"/>
<dbReference type="Gene3D" id="3.40.640.10">
    <property type="entry name" value="Type I PLP-dependent aspartate aminotransferase-like (Major domain)"/>
    <property type="match status" value="1"/>
</dbReference>
<proteinExistence type="inferred from homology"/>
<dbReference type="CDD" id="cd00609">
    <property type="entry name" value="AAT_like"/>
    <property type="match status" value="1"/>
</dbReference>
<sequence>MSGINGKGSQELGFSISQNVRNTDVPPIPQAAAWAGKYRLTPSRPLLDMSQGVPGTPPPPQFLEALALASSSPASAKYGTIAGEPELRNALQAEMKSVYGQDADITPDDICLTTGCNMAFMATIMTLAGPGDEVILPIPWYFNNQRNDPHNAGHTTQLCAKLITGRTKAIALVTPNNPTGAIYSPETIKAFAQLAKDRGIALVLDETYRDFILPGPPHSLFSPSAPSDDWDWRRNLVHLFSFSKSYCVPGHRLGAIVASPALQQYIHTVLDCMQICPPRPVQLALAPLMPSFRPFIHASAEALKGRHDLFRANLPPPWKIGAQGGFFAFVRHPFKGMGATEVCQRLAEEWGIVLLPAEFFGSSAAGVASEPDDDRWIRFAVANVDDDKIRMVCERLKDHLREAAWELD</sequence>
<evidence type="ECO:0000256" key="2">
    <source>
        <dbReference type="ARBA" id="ARBA00007441"/>
    </source>
</evidence>
<protein>
    <recommendedName>
        <fullName evidence="6">Aminotransferase class I/classII large domain-containing protein</fullName>
    </recommendedName>
</protein>
<keyword evidence="8" id="KW-1185">Reference proteome</keyword>
<dbReference type="PANTHER" id="PTHR46383">
    <property type="entry name" value="ASPARTATE AMINOTRANSFERASE"/>
    <property type="match status" value="1"/>
</dbReference>
<dbReference type="InterPro" id="IPR015424">
    <property type="entry name" value="PyrdxlP-dep_Trfase"/>
</dbReference>
<reference evidence="7 8" key="1">
    <citation type="submission" date="2019-02" db="EMBL/GenBank/DDBJ databases">
        <title>Genome sequencing of the rare red list fungi Dentipellis fragilis.</title>
        <authorList>
            <person name="Buettner E."/>
            <person name="Kellner H."/>
        </authorList>
    </citation>
    <scope>NUCLEOTIDE SEQUENCE [LARGE SCALE GENOMIC DNA]</scope>
    <source>
        <strain evidence="7 8">DSM 105465</strain>
    </source>
</reference>
<evidence type="ECO:0000259" key="6">
    <source>
        <dbReference type="Pfam" id="PF00155"/>
    </source>
</evidence>
<comment type="cofactor">
    <cofactor evidence="1">
        <name>pyridoxal 5'-phosphate</name>
        <dbReference type="ChEBI" id="CHEBI:597326"/>
    </cofactor>
</comment>
<keyword evidence="5" id="KW-0663">Pyridoxal phosphate</keyword>
<comment type="similarity">
    <text evidence="2">Belongs to the class-I pyridoxal-phosphate-dependent aminotransferase family.</text>
</comment>
<evidence type="ECO:0000256" key="5">
    <source>
        <dbReference type="ARBA" id="ARBA00022898"/>
    </source>
</evidence>
<dbReference type="STRING" id="205917.A0A4Y9YKT2"/>
<keyword evidence="4" id="KW-0808">Transferase</keyword>
<dbReference type="Proteomes" id="UP000298327">
    <property type="component" value="Unassembled WGS sequence"/>
</dbReference>
<evidence type="ECO:0000256" key="1">
    <source>
        <dbReference type="ARBA" id="ARBA00001933"/>
    </source>
</evidence>
<dbReference type="InterPro" id="IPR004839">
    <property type="entry name" value="Aminotransferase_I/II_large"/>
</dbReference>
<dbReference type="PANTHER" id="PTHR46383:SF1">
    <property type="entry name" value="ASPARTATE AMINOTRANSFERASE"/>
    <property type="match status" value="1"/>
</dbReference>
<dbReference type="Pfam" id="PF00155">
    <property type="entry name" value="Aminotran_1_2"/>
    <property type="match status" value="1"/>
</dbReference>
<evidence type="ECO:0000256" key="3">
    <source>
        <dbReference type="ARBA" id="ARBA00022576"/>
    </source>
</evidence>
<gene>
    <name evidence="7" type="ORF">EVG20_g6719</name>
</gene>
<keyword evidence="3" id="KW-0032">Aminotransferase</keyword>
<dbReference type="InterPro" id="IPR015421">
    <property type="entry name" value="PyrdxlP-dep_Trfase_major"/>
</dbReference>
<feature type="domain" description="Aminotransferase class I/classII large" evidence="6">
    <location>
        <begin position="46"/>
        <end position="396"/>
    </location>
</feature>
<evidence type="ECO:0000313" key="7">
    <source>
        <dbReference type="EMBL" id="TFY62408.1"/>
    </source>
</evidence>
<dbReference type="GO" id="GO:0006520">
    <property type="term" value="P:amino acid metabolic process"/>
    <property type="evidence" value="ECO:0007669"/>
    <property type="project" value="InterPro"/>
</dbReference>
<dbReference type="SUPFAM" id="SSF53383">
    <property type="entry name" value="PLP-dependent transferases"/>
    <property type="match status" value="1"/>
</dbReference>
<organism evidence="7 8">
    <name type="scientific">Dentipellis fragilis</name>
    <dbReference type="NCBI Taxonomy" id="205917"/>
    <lineage>
        <taxon>Eukaryota</taxon>
        <taxon>Fungi</taxon>
        <taxon>Dikarya</taxon>
        <taxon>Basidiomycota</taxon>
        <taxon>Agaricomycotina</taxon>
        <taxon>Agaricomycetes</taxon>
        <taxon>Russulales</taxon>
        <taxon>Hericiaceae</taxon>
        <taxon>Dentipellis</taxon>
    </lineage>
</organism>